<feature type="region of interest" description="Disordered" evidence="1">
    <location>
        <begin position="1"/>
        <end position="25"/>
    </location>
</feature>
<keyword evidence="3" id="KW-1185">Reference proteome</keyword>
<organism evidence="2 3">
    <name type="scientific">Fulvivirga imtechensis AK7</name>
    <dbReference type="NCBI Taxonomy" id="1237149"/>
    <lineage>
        <taxon>Bacteria</taxon>
        <taxon>Pseudomonadati</taxon>
        <taxon>Bacteroidota</taxon>
        <taxon>Cytophagia</taxon>
        <taxon>Cytophagales</taxon>
        <taxon>Fulvivirgaceae</taxon>
        <taxon>Fulvivirga</taxon>
    </lineage>
</organism>
<reference evidence="2 3" key="1">
    <citation type="submission" date="2012-12" db="EMBL/GenBank/DDBJ databases">
        <title>Genome assembly of Fulvivirga imtechensis AK7.</title>
        <authorList>
            <person name="Nupur N."/>
            <person name="Khatri I."/>
            <person name="Kumar R."/>
            <person name="Subramanian S."/>
            <person name="Pinnaka A."/>
        </authorList>
    </citation>
    <scope>NUCLEOTIDE SEQUENCE [LARGE SCALE GENOMIC DNA]</scope>
    <source>
        <strain evidence="2 3">AK7</strain>
    </source>
</reference>
<sequence length="40" mass="4269">MVRSSSDFGLRSSSPLSSAGGGVRRTEVVRFRAERQALSA</sequence>
<accession>L8JJY0</accession>
<comment type="caution">
    <text evidence="2">The sequence shown here is derived from an EMBL/GenBank/DDBJ whole genome shotgun (WGS) entry which is preliminary data.</text>
</comment>
<evidence type="ECO:0000313" key="2">
    <source>
        <dbReference type="EMBL" id="ELR68563.1"/>
    </source>
</evidence>
<evidence type="ECO:0000313" key="3">
    <source>
        <dbReference type="Proteomes" id="UP000011135"/>
    </source>
</evidence>
<protein>
    <submittedName>
        <fullName evidence="2">Uncharacterized protein</fullName>
    </submittedName>
</protein>
<evidence type="ECO:0000256" key="1">
    <source>
        <dbReference type="SAM" id="MobiDB-lite"/>
    </source>
</evidence>
<dbReference type="Proteomes" id="UP000011135">
    <property type="component" value="Unassembled WGS sequence"/>
</dbReference>
<gene>
    <name evidence="2" type="ORF">C900_00251</name>
</gene>
<dbReference type="STRING" id="1237149.C900_00251"/>
<proteinExistence type="predicted"/>
<name>L8JJY0_9BACT</name>
<dbReference type="AlphaFoldDB" id="L8JJY0"/>
<dbReference type="EMBL" id="AMZN01000109">
    <property type="protein sequence ID" value="ELR68563.1"/>
    <property type="molecule type" value="Genomic_DNA"/>
</dbReference>
<feature type="compositionally biased region" description="Low complexity" evidence="1">
    <location>
        <begin position="1"/>
        <end position="18"/>
    </location>
</feature>